<dbReference type="Gene3D" id="2.30.29.30">
    <property type="entry name" value="Pleckstrin-homology domain (PH domain)/Phosphotyrosine-binding domain (PTB)"/>
    <property type="match status" value="1"/>
</dbReference>
<dbReference type="OrthoDB" id="5987010at2759"/>
<reference evidence="6" key="1">
    <citation type="submission" date="2025-08" db="UniProtKB">
        <authorList>
            <consortium name="RefSeq"/>
        </authorList>
    </citation>
    <scope>IDENTIFICATION</scope>
    <source>
        <tissue evidence="6">Liver</tissue>
    </source>
</reference>
<evidence type="ECO:0000256" key="2">
    <source>
        <dbReference type="ARBA" id="ARBA00022737"/>
    </source>
</evidence>
<dbReference type="GO" id="GO:0001540">
    <property type="term" value="F:amyloid-beta binding"/>
    <property type="evidence" value="ECO:0007669"/>
    <property type="project" value="TreeGrafter"/>
</dbReference>
<feature type="domain" description="PID" evidence="4">
    <location>
        <begin position="80"/>
        <end position="116"/>
    </location>
</feature>
<dbReference type="PROSITE" id="PS01179">
    <property type="entry name" value="PID"/>
    <property type="match status" value="1"/>
</dbReference>
<name>A0A7F8Q8Q0_LEPWE</name>
<keyword evidence="5" id="KW-1185">Reference proteome</keyword>
<gene>
    <name evidence="6" type="primary">LOC115937873</name>
</gene>
<dbReference type="GO" id="GO:0007268">
    <property type="term" value="P:chemical synaptic transmission"/>
    <property type="evidence" value="ECO:0007669"/>
    <property type="project" value="TreeGrafter"/>
</dbReference>
<evidence type="ECO:0000256" key="3">
    <source>
        <dbReference type="SAM" id="MobiDB-lite"/>
    </source>
</evidence>
<evidence type="ECO:0000313" key="6">
    <source>
        <dbReference type="RefSeq" id="XP_030876713.1"/>
    </source>
</evidence>
<keyword evidence="1" id="KW-0813">Transport</keyword>
<keyword evidence="2" id="KW-0677">Repeat</keyword>
<dbReference type="RefSeq" id="XP_030876713.1">
    <property type="nucleotide sequence ID" value="XM_031020853.1"/>
</dbReference>
<dbReference type="SUPFAM" id="SSF50729">
    <property type="entry name" value="PH domain-like"/>
    <property type="match status" value="1"/>
</dbReference>
<dbReference type="InterPro" id="IPR051230">
    <property type="entry name" value="APP-Binding"/>
</dbReference>
<dbReference type="InterPro" id="IPR006020">
    <property type="entry name" value="PTB/PI_dom"/>
</dbReference>
<dbReference type="PANTHER" id="PTHR12345:SF14">
    <property type="entry name" value="AMYLOID-BETA A4 PRECURSOR PROTEIN-BINDING FAMILY A MEMBER 1"/>
    <property type="match status" value="1"/>
</dbReference>
<feature type="region of interest" description="Disordered" evidence="3">
    <location>
        <begin position="19"/>
        <end position="59"/>
    </location>
</feature>
<dbReference type="KEGG" id="lww:115937873"/>
<dbReference type="PANTHER" id="PTHR12345">
    <property type="entry name" value="SYNTENIN RELATED"/>
    <property type="match status" value="1"/>
</dbReference>
<dbReference type="GO" id="GO:0043197">
    <property type="term" value="C:dendritic spine"/>
    <property type="evidence" value="ECO:0007669"/>
    <property type="project" value="TreeGrafter"/>
</dbReference>
<dbReference type="GO" id="GO:0005737">
    <property type="term" value="C:cytoplasm"/>
    <property type="evidence" value="ECO:0007669"/>
    <property type="project" value="TreeGrafter"/>
</dbReference>
<proteinExistence type="predicted"/>
<feature type="compositionally biased region" description="Low complexity" evidence="3">
    <location>
        <begin position="19"/>
        <end position="39"/>
    </location>
</feature>
<evidence type="ECO:0000256" key="1">
    <source>
        <dbReference type="ARBA" id="ARBA00022448"/>
    </source>
</evidence>
<evidence type="ECO:0000313" key="5">
    <source>
        <dbReference type="Proteomes" id="UP000245341"/>
    </source>
</evidence>
<dbReference type="InterPro" id="IPR011993">
    <property type="entry name" value="PH-like_dom_sf"/>
</dbReference>
<organism evidence="5 6">
    <name type="scientific">Leptonychotes weddellii</name>
    <name type="common">Weddell seal</name>
    <name type="synonym">Otaria weddellii</name>
    <dbReference type="NCBI Taxonomy" id="9713"/>
    <lineage>
        <taxon>Eukaryota</taxon>
        <taxon>Metazoa</taxon>
        <taxon>Chordata</taxon>
        <taxon>Craniata</taxon>
        <taxon>Vertebrata</taxon>
        <taxon>Euteleostomi</taxon>
        <taxon>Mammalia</taxon>
        <taxon>Eutheria</taxon>
        <taxon>Laurasiatheria</taxon>
        <taxon>Carnivora</taxon>
        <taxon>Caniformia</taxon>
        <taxon>Pinnipedia</taxon>
        <taxon>Phocidae</taxon>
        <taxon>Monachinae</taxon>
        <taxon>Lobodontini</taxon>
        <taxon>Leptonychotes</taxon>
    </lineage>
</organism>
<dbReference type="Pfam" id="PF00640">
    <property type="entry name" value="PID"/>
    <property type="match status" value="1"/>
</dbReference>
<dbReference type="GeneID" id="115937873"/>
<sequence>MGAVSALKAFFHLDFVSSGNVGQSPSPGSSSPLGAESSSTALHPSDPAEASSNKESRKSLASFPTYVEVPGPCDPEDLIDGIIFAANYLGSTQLLSDKTPSKNVRMMQAQEAVSRIKDRVGEARSCAFEPADPAQARLNWFASGTTNHWIKSNQNESVPGYHSSN</sequence>
<protein>
    <submittedName>
        <fullName evidence="6">Amyloid-beta A4 precursor protein-binding family A member 1-like</fullName>
    </submittedName>
</protein>
<dbReference type="GO" id="GO:0005886">
    <property type="term" value="C:plasma membrane"/>
    <property type="evidence" value="ECO:0007669"/>
    <property type="project" value="TreeGrafter"/>
</dbReference>
<dbReference type="AlphaFoldDB" id="A0A7F8Q8Q0"/>
<dbReference type="Proteomes" id="UP000245341">
    <property type="component" value="Unplaced"/>
</dbReference>
<evidence type="ECO:0000259" key="4">
    <source>
        <dbReference type="PROSITE" id="PS01179"/>
    </source>
</evidence>
<accession>A0A7F8Q8Q0</accession>